<organism evidence="1 2">
    <name type="scientific">Pyxidicoccus parkwayensis</name>
    <dbReference type="NCBI Taxonomy" id="2813578"/>
    <lineage>
        <taxon>Bacteria</taxon>
        <taxon>Pseudomonadati</taxon>
        <taxon>Myxococcota</taxon>
        <taxon>Myxococcia</taxon>
        <taxon>Myxococcales</taxon>
        <taxon>Cystobacterineae</taxon>
        <taxon>Myxococcaceae</taxon>
        <taxon>Pyxidicoccus</taxon>
    </lineage>
</organism>
<evidence type="ECO:0000313" key="2">
    <source>
        <dbReference type="Proteomes" id="UP000662747"/>
    </source>
</evidence>
<dbReference type="Pfam" id="PF06199">
    <property type="entry name" value="Phage_tail_2"/>
    <property type="match status" value="1"/>
</dbReference>
<evidence type="ECO:0008006" key="3">
    <source>
        <dbReference type="Google" id="ProtNLM"/>
    </source>
</evidence>
<accession>A0ABX7P318</accession>
<dbReference type="RefSeq" id="WP_206726414.1">
    <property type="nucleotide sequence ID" value="NZ_CP071090.1"/>
</dbReference>
<proteinExistence type="predicted"/>
<sequence length="141" mass="14648">MSASVAYVQSLHLVATESATAAPTNKLDGISEAPVQFAEDSVDTNYLGSDGWKRNAQTLKSFTIPLSGHLMKGSAPHALLKSSFMTGATVYLLVIEDSAAPTGSQGWRFPVRATSFEEGKSSGDLVTLSCSLAGQGAPVAI</sequence>
<keyword evidence="2" id="KW-1185">Reference proteome</keyword>
<dbReference type="NCBIfam" id="NF047353">
    <property type="entry name" value="tube_lmo2291"/>
    <property type="match status" value="1"/>
</dbReference>
<name>A0ABX7P318_9BACT</name>
<protein>
    <recommendedName>
        <fullName evidence="3">Phage tail protein</fullName>
    </recommendedName>
</protein>
<dbReference type="InterPro" id="IPR011855">
    <property type="entry name" value="Phgtail_TP901_1"/>
</dbReference>
<dbReference type="Proteomes" id="UP000662747">
    <property type="component" value="Chromosome"/>
</dbReference>
<dbReference type="EMBL" id="CP071090">
    <property type="protein sequence ID" value="QSQ24853.1"/>
    <property type="molecule type" value="Genomic_DNA"/>
</dbReference>
<reference evidence="1 2" key="1">
    <citation type="submission" date="2021-02" db="EMBL/GenBank/DDBJ databases">
        <title>De Novo genome assembly of isolated myxobacteria.</title>
        <authorList>
            <person name="Stevens D.C."/>
        </authorList>
    </citation>
    <scope>NUCLEOTIDE SEQUENCE [LARGE SCALE GENOMIC DNA]</scope>
    <source>
        <strain evidence="2">SCPEA02</strain>
    </source>
</reference>
<evidence type="ECO:0000313" key="1">
    <source>
        <dbReference type="EMBL" id="QSQ24853.1"/>
    </source>
</evidence>
<gene>
    <name evidence="1" type="ORF">JY651_07900</name>
</gene>
<dbReference type="Gene3D" id="4.10.410.40">
    <property type="match status" value="1"/>
</dbReference>